<dbReference type="RefSeq" id="WP_343059487.1">
    <property type="nucleotide sequence ID" value="NZ_JACIEE010000006.1"/>
</dbReference>
<evidence type="ECO:0000259" key="1">
    <source>
        <dbReference type="Pfam" id="PF09084"/>
    </source>
</evidence>
<reference evidence="2 3" key="1">
    <citation type="submission" date="2020-08" db="EMBL/GenBank/DDBJ databases">
        <title>Genomic Encyclopedia of Type Strains, Phase IV (KMG-IV): sequencing the most valuable type-strain genomes for metagenomic binning, comparative biology and taxonomic classification.</title>
        <authorList>
            <person name="Goeker M."/>
        </authorList>
    </citation>
    <scope>NUCLEOTIDE SEQUENCE [LARGE SCALE GENOMIC DNA]</scope>
    <source>
        <strain evidence="2 3">DSM 100211</strain>
    </source>
</reference>
<protein>
    <submittedName>
        <fullName evidence="2">NitT/TauT family transport system substrate-binding protein</fullName>
    </submittedName>
</protein>
<name>A0A7W6D6V6_9HYPH</name>
<keyword evidence="3" id="KW-1185">Reference proteome</keyword>
<dbReference type="AlphaFoldDB" id="A0A7W6D6V6"/>
<evidence type="ECO:0000313" key="3">
    <source>
        <dbReference type="Proteomes" id="UP000574761"/>
    </source>
</evidence>
<organism evidence="2 3">
    <name type="scientific">Mycoplana azooxidifex</name>
    <dbReference type="NCBI Taxonomy" id="1636188"/>
    <lineage>
        <taxon>Bacteria</taxon>
        <taxon>Pseudomonadati</taxon>
        <taxon>Pseudomonadota</taxon>
        <taxon>Alphaproteobacteria</taxon>
        <taxon>Hyphomicrobiales</taxon>
        <taxon>Rhizobiaceae</taxon>
        <taxon>Mycoplana</taxon>
    </lineage>
</organism>
<gene>
    <name evidence="2" type="ORF">GGQ64_003070</name>
</gene>
<dbReference type="PANTHER" id="PTHR30024">
    <property type="entry name" value="ALIPHATIC SULFONATES-BINDING PROTEIN-RELATED"/>
    <property type="match status" value="1"/>
</dbReference>
<dbReference type="Proteomes" id="UP000574761">
    <property type="component" value="Unassembled WGS sequence"/>
</dbReference>
<dbReference type="InterPro" id="IPR015168">
    <property type="entry name" value="SsuA/THI5"/>
</dbReference>
<proteinExistence type="predicted"/>
<sequence length="368" mass="39696">MRNGLRSTRNYASSNGDVNTRRRGATSEIDISNRIAWEEFVGGRISRSFRVALLLVAAFFTQAAGQAAAAEVVRVGVLKFGTVSWELDTIKRHKLDEKHGIMVDVQAFAGEDATNVALMAGSVDVIVSDWLWVSRQRATGLDLTFVPYSTAVGAIMVPPDSPIESLGDLAGKTLGVAGGPLDKNWLLIQAMAKKEHSIDLATVSTIAYGAPPLLAEKVQQGELDAVLNFWNYCARLEAKGFRRLISGQEAAAALGASGPIIALGYIFHDTWAKDHPAAIEGFVKASADAKALLESSDEEWELLAPMIPGEAAERTVMRDRYREGIPKRSRDDAERDAAALFSVLAGIGGEELVGPSKELAPGTFWRMQ</sequence>
<feature type="domain" description="SsuA/THI5-like" evidence="1">
    <location>
        <begin position="98"/>
        <end position="289"/>
    </location>
</feature>
<dbReference type="SUPFAM" id="SSF53850">
    <property type="entry name" value="Periplasmic binding protein-like II"/>
    <property type="match status" value="1"/>
</dbReference>
<dbReference type="EMBL" id="JACIEE010000006">
    <property type="protein sequence ID" value="MBB3977856.1"/>
    <property type="molecule type" value="Genomic_DNA"/>
</dbReference>
<dbReference type="PANTHER" id="PTHR30024:SF48">
    <property type="entry name" value="ABC TRANSPORTER SUBSTRATE-BINDING PROTEIN"/>
    <property type="match status" value="1"/>
</dbReference>
<evidence type="ECO:0000313" key="2">
    <source>
        <dbReference type="EMBL" id="MBB3977856.1"/>
    </source>
</evidence>
<dbReference type="Pfam" id="PF09084">
    <property type="entry name" value="NMT1"/>
    <property type="match status" value="1"/>
</dbReference>
<dbReference type="Gene3D" id="3.40.190.10">
    <property type="entry name" value="Periplasmic binding protein-like II"/>
    <property type="match status" value="2"/>
</dbReference>
<comment type="caution">
    <text evidence="2">The sequence shown here is derived from an EMBL/GenBank/DDBJ whole genome shotgun (WGS) entry which is preliminary data.</text>
</comment>
<accession>A0A7W6D6V6</accession>